<protein>
    <submittedName>
        <fullName evidence="1">Uncharacterized protein</fullName>
    </submittedName>
</protein>
<organism evidence="1 2">
    <name type="scientific">Phnomibacter ginsenosidimutans</name>
    <dbReference type="NCBI Taxonomy" id="2676868"/>
    <lineage>
        <taxon>Bacteria</taxon>
        <taxon>Pseudomonadati</taxon>
        <taxon>Bacteroidota</taxon>
        <taxon>Chitinophagia</taxon>
        <taxon>Chitinophagales</taxon>
        <taxon>Chitinophagaceae</taxon>
        <taxon>Phnomibacter</taxon>
    </lineage>
</organism>
<keyword evidence="2" id="KW-1185">Reference proteome</keyword>
<dbReference type="Proteomes" id="UP000426027">
    <property type="component" value="Chromosome"/>
</dbReference>
<proteinExistence type="predicted"/>
<dbReference type="RefSeq" id="WP_157478701.1">
    <property type="nucleotide sequence ID" value="NZ_CP046566.1"/>
</dbReference>
<reference evidence="1 2" key="1">
    <citation type="submission" date="2019-11" db="EMBL/GenBank/DDBJ databases">
        <authorList>
            <person name="Im W.T."/>
        </authorList>
    </citation>
    <scope>NUCLEOTIDE SEQUENCE [LARGE SCALE GENOMIC DNA]</scope>
    <source>
        <strain evidence="1 2">SB-02</strain>
    </source>
</reference>
<sequence>MKQFCQALLLLLLVAATGCREGKYDLRFQPADDSRYRLQTDVSGKVTIKMLGQELKQPMNTRISSLLRFDTLPDGNTQVAFAYEDYNLSQGKDKTMFSLDSLSQKDSAALRVMDMMTGIEFTATISPKGQVLTKVSTDSLWKVVEAGLQPLEEQLRKQLATALRPLINDDMMSGMLEQCFYVLPGKKVNDGAKWKNQIRMKAIFTMVINNDFELKSVKNGIAEIALTSTITNADQQVAMPGLALASPPSLGQPKDNTAFDIMGMKLDADFKGKQQGLIYVNLGTGLMQTARLQQQLSGIFKINSIEIPMDMDMKIDYKLDGL</sequence>
<dbReference type="InterPro" id="IPR046230">
    <property type="entry name" value="DUF6263"/>
</dbReference>
<dbReference type="PROSITE" id="PS51257">
    <property type="entry name" value="PROKAR_LIPOPROTEIN"/>
    <property type="match status" value="1"/>
</dbReference>
<name>A0A6I6G7Z6_9BACT</name>
<evidence type="ECO:0000313" key="1">
    <source>
        <dbReference type="EMBL" id="QGW28344.1"/>
    </source>
</evidence>
<dbReference type="EMBL" id="CP046566">
    <property type="protein sequence ID" value="QGW28344.1"/>
    <property type="molecule type" value="Genomic_DNA"/>
</dbReference>
<dbReference type="KEGG" id="fls:GLV81_09775"/>
<evidence type="ECO:0000313" key="2">
    <source>
        <dbReference type="Proteomes" id="UP000426027"/>
    </source>
</evidence>
<gene>
    <name evidence="1" type="ORF">GLV81_09775</name>
</gene>
<dbReference type="AlphaFoldDB" id="A0A6I6G7Z6"/>
<accession>A0A6I6G7Z6</accession>
<dbReference type="Pfam" id="PF19777">
    <property type="entry name" value="DUF6263"/>
    <property type="match status" value="1"/>
</dbReference>